<accession>A0A501PP51</accession>
<reference evidence="3" key="1">
    <citation type="submission" date="2019-06" db="EMBL/GenBank/DDBJ databases">
        <title>The complete genome of Emcibacter congregatus ZYLT.</title>
        <authorList>
            <person name="Zhao Z."/>
        </authorList>
    </citation>
    <scope>NUCLEOTIDE SEQUENCE [LARGE SCALE GENOMIC DNA]</scope>
    <source>
        <strain evidence="3">MCCC 1A06723</strain>
    </source>
</reference>
<dbReference type="Proteomes" id="UP000319148">
    <property type="component" value="Unassembled WGS sequence"/>
</dbReference>
<dbReference type="Gene3D" id="3.90.960.10">
    <property type="entry name" value="YbaK/aminoacyl-tRNA synthetase-associated domain"/>
    <property type="match status" value="1"/>
</dbReference>
<evidence type="ECO:0000313" key="3">
    <source>
        <dbReference type="Proteomes" id="UP000319148"/>
    </source>
</evidence>
<dbReference type="AlphaFoldDB" id="A0A501PP51"/>
<dbReference type="PANTHER" id="PTHR30411">
    <property type="entry name" value="CYTOPLASMIC PROTEIN"/>
    <property type="match status" value="1"/>
</dbReference>
<gene>
    <name evidence="2" type="ORF">FIV46_06030</name>
</gene>
<dbReference type="OrthoDB" id="9786549at2"/>
<name>A0A501PP51_9PROT</name>
<comment type="caution">
    <text evidence="2">The sequence shown here is derived from an EMBL/GenBank/DDBJ whole genome shotgun (WGS) entry which is preliminary data.</text>
</comment>
<dbReference type="InterPro" id="IPR036754">
    <property type="entry name" value="YbaK/aa-tRNA-synt-asso_dom_sf"/>
</dbReference>
<sequence>MCTSTLTTLISYNQNSRRLKMGMALSLRDYLRSMNSSHETLTHPHADRSNYVAKSAHIPGAKLAKGVLLASGTGYMLAVIPADHRLDIHKIENIIKEKVDMASEGEVEMIFNDCDPGAVPPVGQAYGLTVFLDDHLADCDDIYLEGGDHESLVHMEADNFRHVMQGAVYGDFTRDVEYAERV</sequence>
<evidence type="ECO:0000259" key="1">
    <source>
        <dbReference type="Pfam" id="PF04073"/>
    </source>
</evidence>
<dbReference type="SUPFAM" id="SSF55826">
    <property type="entry name" value="YbaK/ProRS associated domain"/>
    <property type="match status" value="1"/>
</dbReference>
<dbReference type="CDD" id="cd04332">
    <property type="entry name" value="YbaK_like"/>
    <property type="match status" value="1"/>
</dbReference>
<dbReference type="PANTHER" id="PTHR30411:SF9">
    <property type="entry name" value="MULTIFUNCTIONAL SER_THR-TRNA DEACYLASE PROXP-Y"/>
    <property type="match status" value="1"/>
</dbReference>
<evidence type="ECO:0000313" key="2">
    <source>
        <dbReference type="EMBL" id="TPD61764.1"/>
    </source>
</evidence>
<dbReference type="InterPro" id="IPR007214">
    <property type="entry name" value="YbaK/aa-tRNA-synth-assoc-dom"/>
</dbReference>
<organism evidence="2 3">
    <name type="scientific">Emcibacter nanhaiensis</name>
    <dbReference type="NCBI Taxonomy" id="1505037"/>
    <lineage>
        <taxon>Bacteria</taxon>
        <taxon>Pseudomonadati</taxon>
        <taxon>Pseudomonadota</taxon>
        <taxon>Alphaproteobacteria</taxon>
        <taxon>Emcibacterales</taxon>
        <taxon>Emcibacteraceae</taxon>
        <taxon>Emcibacter</taxon>
    </lineage>
</organism>
<protein>
    <submittedName>
        <fullName evidence="2">YbaK/EbsC family protein</fullName>
    </submittedName>
</protein>
<dbReference type="EMBL" id="VFIY01000005">
    <property type="protein sequence ID" value="TPD61764.1"/>
    <property type="molecule type" value="Genomic_DNA"/>
</dbReference>
<proteinExistence type="predicted"/>
<keyword evidence="3" id="KW-1185">Reference proteome</keyword>
<dbReference type="Pfam" id="PF04073">
    <property type="entry name" value="tRNA_edit"/>
    <property type="match status" value="1"/>
</dbReference>
<feature type="domain" description="YbaK/aminoacyl-tRNA synthetase-associated" evidence="1">
    <location>
        <begin position="43"/>
        <end position="160"/>
    </location>
</feature>
<dbReference type="GO" id="GO:0002161">
    <property type="term" value="F:aminoacyl-tRNA deacylase activity"/>
    <property type="evidence" value="ECO:0007669"/>
    <property type="project" value="InterPro"/>
</dbReference>